<keyword evidence="3" id="KW-1185">Reference proteome</keyword>
<dbReference type="Proteomes" id="UP000485058">
    <property type="component" value="Unassembled WGS sequence"/>
</dbReference>
<gene>
    <name evidence="2" type="ORF">HaLaN_00926</name>
</gene>
<protein>
    <submittedName>
        <fullName evidence="2">Uncharacterized protein</fullName>
    </submittedName>
</protein>
<comment type="caution">
    <text evidence="2">The sequence shown here is derived from an EMBL/GenBank/DDBJ whole genome shotgun (WGS) entry which is preliminary data.</text>
</comment>
<name>A0A699YH11_HAELA</name>
<feature type="region of interest" description="Disordered" evidence="1">
    <location>
        <begin position="1"/>
        <end position="23"/>
    </location>
</feature>
<accession>A0A699YH11</accession>
<proteinExistence type="predicted"/>
<evidence type="ECO:0000313" key="2">
    <source>
        <dbReference type="EMBL" id="GFH06316.1"/>
    </source>
</evidence>
<evidence type="ECO:0000313" key="3">
    <source>
        <dbReference type="Proteomes" id="UP000485058"/>
    </source>
</evidence>
<sequence>MVPGVSPHLPYSQPCPGAAMRPGSPGADCLAPYPHPPLPRPVRPSPPAARCRVALQVASAMQVRHQARRGQGQQQQQRQGALGPCQGAMPRGRAEEPSQARAGQGGVVAAVYTVCSDVDLQMLIIQWLVVVDYCSVMRQTCCLVKTAGWCGLALHELDPPLLHRGLTSAAVWLDGEARAWVSSAALAAPATDPLLLLLEPGTRNQDATCPLLVGATAQVDAYEDCVRPGHGSLTVCYCLS</sequence>
<reference evidence="2 3" key="1">
    <citation type="submission" date="2020-02" db="EMBL/GenBank/DDBJ databases">
        <title>Draft genome sequence of Haematococcus lacustris strain NIES-144.</title>
        <authorList>
            <person name="Morimoto D."/>
            <person name="Nakagawa S."/>
            <person name="Yoshida T."/>
            <person name="Sawayama S."/>
        </authorList>
    </citation>
    <scope>NUCLEOTIDE SEQUENCE [LARGE SCALE GENOMIC DNA]</scope>
    <source>
        <strain evidence="2 3">NIES-144</strain>
    </source>
</reference>
<dbReference type="AlphaFoldDB" id="A0A699YH11"/>
<feature type="compositionally biased region" description="Low complexity" evidence="1">
    <location>
        <begin position="69"/>
        <end position="81"/>
    </location>
</feature>
<organism evidence="2 3">
    <name type="scientific">Haematococcus lacustris</name>
    <name type="common">Green alga</name>
    <name type="synonym">Haematococcus pluvialis</name>
    <dbReference type="NCBI Taxonomy" id="44745"/>
    <lineage>
        <taxon>Eukaryota</taxon>
        <taxon>Viridiplantae</taxon>
        <taxon>Chlorophyta</taxon>
        <taxon>core chlorophytes</taxon>
        <taxon>Chlorophyceae</taxon>
        <taxon>CS clade</taxon>
        <taxon>Chlamydomonadales</taxon>
        <taxon>Haematococcaceae</taxon>
        <taxon>Haematococcus</taxon>
    </lineage>
</organism>
<evidence type="ECO:0000256" key="1">
    <source>
        <dbReference type="SAM" id="MobiDB-lite"/>
    </source>
</evidence>
<dbReference type="EMBL" id="BLLF01000033">
    <property type="protein sequence ID" value="GFH06316.1"/>
    <property type="molecule type" value="Genomic_DNA"/>
</dbReference>
<feature type="region of interest" description="Disordered" evidence="1">
    <location>
        <begin position="64"/>
        <end position="100"/>
    </location>
</feature>